<dbReference type="AlphaFoldDB" id="A0A4Q4MYF7"/>
<reference evidence="2" key="1">
    <citation type="journal article" date="2019" name="bioRxiv">
        <title>Genomics, evolutionary history and diagnostics of the Alternaria alternata species group including apple and Asian pear pathotypes.</title>
        <authorList>
            <person name="Armitage A.D."/>
            <person name="Cockerton H.M."/>
            <person name="Sreenivasaprasad S."/>
            <person name="Woodhall J.W."/>
            <person name="Lane C.R."/>
            <person name="Harrison R.J."/>
            <person name="Clarkson J.P."/>
        </authorList>
    </citation>
    <scope>NUCLEOTIDE SEQUENCE [LARGE SCALE GENOMIC DNA]</scope>
    <source>
        <strain evidence="2">FERA 1177</strain>
    </source>
</reference>
<evidence type="ECO:0008006" key="3">
    <source>
        <dbReference type="Google" id="ProtNLM"/>
    </source>
</evidence>
<dbReference type="Gene3D" id="3.30.710.10">
    <property type="entry name" value="Potassium Channel Kv1.1, Chain A"/>
    <property type="match status" value="1"/>
</dbReference>
<name>A0A4Q4MYF7_ALTAL</name>
<dbReference type="CDD" id="cd18186">
    <property type="entry name" value="BTB_POZ_ZBTB_KLHL-like"/>
    <property type="match status" value="1"/>
</dbReference>
<dbReference type="Proteomes" id="UP000291422">
    <property type="component" value="Unassembled WGS sequence"/>
</dbReference>
<comment type="caution">
    <text evidence="1">The sequence shown here is derived from an EMBL/GenBank/DDBJ whole genome shotgun (WGS) entry which is preliminary data.</text>
</comment>
<dbReference type="InterPro" id="IPR011333">
    <property type="entry name" value="SKP1/BTB/POZ_sf"/>
</dbReference>
<evidence type="ECO:0000313" key="1">
    <source>
        <dbReference type="EMBL" id="RYN61618.1"/>
    </source>
</evidence>
<organism evidence="1 2">
    <name type="scientific">Alternaria alternata</name>
    <name type="common">Alternaria rot fungus</name>
    <name type="synonym">Torula alternata</name>
    <dbReference type="NCBI Taxonomy" id="5599"/>
    <lineage>
        <taxon>Eukaryota</taxon>
        <taxon>Fungi</taxon>
        <taxon>Dikarya</taxon>
        <taxon>Ascomycota</taxon>
        <taxon>Pezizomycotina</taxon>
        <taxon>Dothideomycetes</taxon>
        <taxon>Pleosporomycetidae</taxon>
        <taxon>Pleosporales</taxon>
        <taxon>Pleosporineae</taxon>
        <taxon>Pleosporaceae</taxon>
        <taxon>Alternaria</taxon>
        <taxon>Alternaria sect. Alternaria</taxon>
        <taxon>Alternaria alternata complex</taxon>
    </lineage>
</organism>
<sequence>MILLEGPEVAGIDGDAARPKVDAPLMDITEDVFLVENLYRVLVLRRASVHTLILQSAERFTVVRLLAFRRFWSTSGSDRTKQRRRIVVDPAIRRQGQSGMGLEKAIQDDEEALTSTANNANCATPIDPNGDVVLRCLGRSTAICNGFRISTHVLRLASPMFFRMFSTSFSEGQRLLVEDCPVVELGDDDPELMGLILRILHYQGSPADYETEAEALARLSIHCDKTKDDSAQALRFQILAAYIFGNSLGFRNKSRTATVQLTPSSVAVWEEEKLFAILPSSVTVSMTKRIQRVLDELETVVQNMELALRQDTKVYDTSQLLCIVCGRSLPNGAKKCHSCHNTDLQGRLCTHGTRVAEYFDILRKTELWLTVTSFTECSVSDVSSRVARARKGAKHICEANNFCPLLTTFDLMITKASEAQD</sequence>
<accession>A0A4Q4MYF7</accession>
<protein>
    <recommendedName>
        <fullName evidence="3">BTB domain-containing protein</fullName>
    </recommendedName>
</protein>
<evidence type="ECO:0000313" key="2">
    <source>
        <dbReference type="Proteomes" id="UP000291422"/>
    </source>
</evidence>
<proteinExistence type="predicted"/>
<dbReference type="EMBL" id="PDXD01000108">
    <property type="protein sequence ID" value="RYN61618.1"/>
    <property type="molecule type" value="Genomic_DNA"/>
</dbReference>
<gene>
    <name evidence="1" type="ORF">AA0117_g12977</name>
</gene>